<dbReference type="GO" id="GO:0016830">
    <property type="term" value="F:carbon-carbon lyase activity"/>
    <property type="evidence" value="ECO:0007669"/>
    <property type="project" value="UniProtKB-UniRule"/>
</dbReference>
<protein>
    <recommendedName>
        <fullName evidence="4">1,4-dihydroxy-6-naphtoate synthase</fullName>
        <ecNumber evidence="4">4.1.99.29</ecNumber>
    </recommendedName>
    <alternativeName>
        <fullName evidence="4">Menaquinone biosynthetic enzyme MqnD</fullName>
    </alternativeName>
</protein>
<feature type="binding site" evidence="4">
    <location>
        <begin position="132"/>
        <end position="133"/>
    </location>
    <ligand>
        <name>substrate</name>
    </ligand>
</feature>
<dbReference type="RefSeq" id="WP_245130470.1">
    <property type="nucleotide sequence ID" value="NZ_JALJEJ010000005.1"/>
</dbReference>
<dbReference type="Pfam" id="PF02621">
    <property type="entry name" value="VitK2_biosynth"/>
    <property type="match status" value="1"/>
</dbReference>
<reference evidence="5" key="1">
    <citation type="submission" date="2022-04" db="EMBL/GenBank/DDBJ databases">
        <title>Mucilaginibacter sp. RS28 isolated from freshwater.</title>
        <authorList>
            <person name="Ko S.-R."/>
        </authorList>
    </citation>
    <scope>NUCLEOTIDE SEQUENCE</scope>
    <source>
        <strain evidence="5">RS28</strain>
    </source>
</reference>
<dbReference type="Proteomes" id="UP001139450">
    <property type="component" value="Unassembled WGS sequence"/>
</dbReference>
<gene>
    <name evidence="4" type="primary">mqnD</name>
    <name evidence="5" type="ORF">MUY27_13015</name>
</gene>
<evidence type="ECO:0000256" key="3">
    <source>
        <dbReference type="ARBA" id="ARBA00023239"/>
    </source>
</evidence>
<dbReference type="PANTHER" id="PTHR37167">
    <property type="entry name" value="1,4-DIHYDROXY-6-NAPHTOATE SYNTHASE"/>
    <property type="match status" value="1"/>
</dbReference>
<evidence type="ECO:0000313" key="5">
    <source>
        <dbReference type="EMBL" id="MCJ8210632.1"/>
    </source>
</evidence>
<feature type="active site" description="Proton acceptor" evidence="4">
    <location>
        <position position="171"/>
    </location>
</feature>
<comment type="catalytic activity">
    <reaction evidence="4">
        <text>cyclic dehypoxanthinylfutalosinate = 1,4-dihydroxy-6-naphthoate + dihydroxyacetone</text>
        <dbReference type="Rhea" id="RHEA:33087"/>
        <dbReference type="ChEBI" id="CHEBI:16016"/>
        <dbReference type="ChEBI" id="CHEBI:64254"/>
        <dbReference type="ChEBI" id="CHEBI:64270"/>
        <dbReference type="EC" id="4.1.99.29"/>
    </reaction>
</comment>
<evidence type="ECO:0000256" key="1">
    <source>
        <dbReference type="ARBA" id="ARBA00004863"/>
    </source>
</evidence>
<evidence type="ECO:0000313" key="6">
    <source>
        <dbReference type="Proteomes" id="UP001139450"/>
    </source>
</evidence>
<accession>A0A9X2BC85</accession>
<dbReference type="Gene3D" id="3.40.190.10">
    <property type="entry name" value="Periplasmic binding protein-like II"/>
    <property type="match status" value="2"/>
</dbReference>
<comment type="pathway">
    <text evidence="1 4">Quinol/quinone metabolism; menaquinone biosynthesis.</text>
</comment>
<dbReference type="PANTHER" id="PTHR37167:SF1">
    <property type="entry name" value="1,4-DIHYDROXY-6-NAPHTOATE SYNTHASE"/>
    <property type="match status" value="1"/>
</dbReference>
<dbReference type="EC" id="4.1.99.29" evidence="4"/>
<sequence length="300" mass="33369">MKLTLGFSPCPNDTFIFDALIHHKIDTEGLEFEVFYDDVETLNQKALRGELDITKLSYHAFAYVAEKYALLDAGSALGFGVGPMLIYKGPINRFSTDANTKTIVAEAGIGTTIDLNAVINQARIGIPGKYTTANFLLSLAFPEAKNKVELVFSDIEGAVLSGEIDFGLIIHENRFTYQDKGLSKFKDLGEYWEKQTGCAIPLGGIVINRDIPLDVALKVNRVLRKSVEFAFANPKSGLEYIRSHAQEMSEEVMYKHIDLYVNKYSVDLGNEGRNAIQLMFDKATEKNIIPPISHSLFLTD</sequence>
<dbReference type="InterPro" id="IPR003773">
    <property type="entry name" value="Menaquinone_biosynth"/>
</dbReference>
<comment type="function">
    <text evidence="4">Catalyzes the conversion of cyclic dehypoxanthine futalosine (cyclic DHFL) into 1,4-dihydroxy-6-naphthoate, a step in the biosynthesis of menaquinone (MK, vitamin K2).</text>
</comment>
<name>A0A9X2BC85_9SPHI</name>
<dbReference type="EMBL" id="JALJEJ010000005">
    <property type="protein sequence ID" value="MCJ8210632.1"/>
    <property type="molecule type" value="Genomic_DNA"/>
</dbReference>
<evidence type="ECO:0000256" key="4">
    <source>
        <dbReference type="HAMAP-Rule" id="MF_00996"/>
    </source>
</evidence>
<keyword evidence="6" id="KW-1185">Reference proteome</keyword>
<organism evidence="5 6">
    <name type="scientific">Mucilaginibacter straminoryzae</name>
    <dbReference type="NCBI Taxonomy" id="2932774"/>
    <lineage>
        <taxon>Bacteria</taxon>
        <taxon>Pseudomonadati</taxon>
        <taxon>Bacteroidota</taxon>
        <taxon>Sphingobacteriia</taxon>
        <taxon>Sphingobacteriales</taxon>
        <taxon>Sphingobacteriaceae</taxon>
        <taxon>Mucilaginibacter</taxon>
    </lineage>
</organism>
<comment type="caution">
    <text evidence="5">The sequence shown here is derived from an EMBL/GenBank/DDBJ whole genome shotgun (WGS) entry which is preliminary data.</text>
</comment>
<dbReference type="CDD" id="cd13635">
    <property type="entry name" value="PBP2_Ttha1568_Mqnd"/>
    <property type="match status" value="1"/>
</dbReference>
<dbReference type="HAMAP" id="MF_00996">
    <property type="entry name" value="MqnD"/>
    <property type="match status" value="1"/>
</dbReference>
<dbReference type="InterPro" id="IPR030869">
    <property type="entry name" value="MqnD"/>
</dbReference>
<keyword evidence="3 4" id="KW-0456">Lyase</keyword>
<keyword evidence="2 4" id="KW-0474">Menaquinone biosynthesis</keyword>
<proteinExistence type="inferred from homology"/>
<dbReference type="GO" id="GO:0009234">
    <property type="term" value="P:menaquinone biosynthetic process"/>
    <property type="evidence" value="ECO:0007669"/>
    <property type="project" value="UniProtKB-UniRule"/>
</dbReference>
<dbReference type="AlphaFoldDB" id="A0A9X2BC85"/>
<dbReference type="SUPFAM" id="SSF53850">
    <property type="entry name" value="Periplasmic binding protein-like II"/>
    <property type="match status" value="1"/>
</dbReference>
<comment type="similarity">
    <text evidence="4">Belongs to the MqnA/MqnD family. MqnD subfamily.</text>
</comment>
<evidence type="ECO:0000256" key="2">
    <source>
        <dbReference type="ARBA" id="ARBA00022428"/>
    </source>
</evidence>
<feature type="binding site" evidence="4">
    <location>
        <begin position="55"/>
        <end position="57"/>
    </location>
    <ligand>
        <name>substrate</name>
    </ligand>
</feature>